<dbReference type="HOGENOM" id="CLU_021322_0_1_0"/>
<dbReference type="CDD" id="cd18103">
    <property type="entry name" value="SpoU-like_RlmB"/>
    <property type="match status" value="1"/>
</dbReference>
<sequence length="264" mass="28885">MFVQFNQLHQCSIFFVSEIIWGIHPVQEALRGGVAIDRIYVGDGRKGAGIHDIVREAKARGIEVRFEPHERLAKRTQGQANHQGVVAVTVAFEYASLETLLNVAKRRDEPPFLLVLDQIQDPHNFGAILRSAECAGAHGVIIAKRKAAEVTPIVVKAAAGATAYLPICRVTNIAETLEELKQHGLWIIGSSDQATQTFTTADLTGAIALVIGNEGEGIRRLVAERCDLMVSIPLYGKVSSLNASVASALLAFEVRQQRNRRKLY</sequence>
<evidence type="ECO:0000259" key="4">
    <source>
        <dbReference type="SMART" id="SM00967"/>
    </source>
</evidence>
<keyword evidence="3" id="KW-0808">Transferase</keyword>
<dbReference type="GO" id="GO:0032259">
    <property type="term" value="P:methylation"/>
    <property type="evidence" value="ECO:0007669"/>
    <property type="project" value="UniProtKB-KW"/>
</dbReference>
<dbReference type="EMBL" id="DF820459">
    <property type="protein sequence ID" value="GAK52680.1"/>
    <property type="molecule type" value="Genomic_DNA"/>
</dbReference>
<name>A0A0S6VZI4_9BACT</name>
<accession>A0A0S6VZI4</accession>
<evidence type="ECO:0000313" key="5">
    <source>
        <dbReference type="EMBL" id="GAK52680.1"/>
    </source>
</evidence>
<reference evidence="5" key="1">
    <citation type="journal article" date="2015" name="PeerJ">
        <title>First genomic representation of candidate bacterial phylum KSB3 points to enhanced environmental sensing as a trigger of wastewater bulking.</title>
        <authorList>
            <person name="Sekiguchi Y."/>
            <person name="Ohashi A."/>
            <person name="Parks D.H."/>
            <person name="Yamauchi T."/>
            <person name="Tyson G.W."/>
            <person name="Hugenholtz P."/>
        </authorList>
    </citation>
    <scope>NUCLEOTIDE SEQUENCE [LARGE SCALE GENOMIC DNA]</scope>
</reference>
<dbReference type="InterPro" id="IPR013123">
    <property type="entry name" value="SpoU_subst-bd"/>
</dbReference>
<dbReference type="SMART" id="SM00967">
    <property type="entry name" value="SpoU_sub_bind"/>
    <property type="match status" value="1"/>
</dbReference>
<dbReference type="SUPFAM" id="SSF55315">
    <property type="entry name" value="L30e-like"/>
    <property type="match status" value="1"/>
</dbReference>
<dbReference type="InterPro" id="IPR029064">
    <property type="entry name" value="Ribosomal_eL30-like_sf"/>
</dbReference>
<dbReference type="Pfam" id="PF08032">
    <property type="entry name" value="SpoU_sub_bind"/>
    <property type="match status" value="1"/>
</dbReference>
<protein>
    <recommendedName>
        <fullName evidence="4">RNA 2-O ribose methyltransferase substrate binding domain-containing protein</fullName>
    </recommendedName>
</protein>
<dbReference type="PANTHER" id="PTHR46429:SF1">
    <property type="entry name" value="23S RRNA (GUANOSINE-2'-O-)-METHYLTRANSFERASE RLMB"/>
    <property type="match status" value="1"/>
</dbReference>
<dbReference type="Pfam" id="PF00588">
    <property type="entry name" value="SpoU_methylase"/>
    <property type="match status" value="1"/>
</dbReference>
<keyword evidence="6" id="KW-1185">Reference proteome</keyword>
<dbReference type="InterPro" id="IPR001537">
    <property type="entry name" value="SpoU_MeTrfase"/>
</dbReference>
<evidence type="ECO:0000313" key="6">
    <source>
        <dbReference type="Proteomes" id="UP000030700"/>
    </source>
</evidence>
<dbReference type="SUPFAM" id="SSF75217">
    <property type="entry name" value="alpha/beta knot"/>
    <property type="match status" value="1"/>
</dbReference>
<organism evidence="5">
    <name type="scientific">Candidatus Moduliflexus flocculans</name>
    <dbReference type="NCBI Taxonomy" id="1499966"/>
    <lineage>
        <taxon>Bacteria</taxon>
        <taxon>Candidatus Moduliflexota</taxon>
        <taxon>Candidatus Moduliflexia</taxon>
        <taxon>Candidatus Moduliflexales</taxon>
        <taxon>Candidatus Moduliflexaceae</taxon>
    </lineage>
</organism>
<dbReference type="NCBIfam" id="TIGR00186">
    <property type="entry name" value="rRNA_methyl_3"/>
    <property type="match status" value="1"/>
</dbReference>
<dbReference type="FunFam" id="3.40.1280.10:FF:000008">
    <property type="entry name" value="Group 3 RNA methyltransferase TrmH"/>
    <property type="match status" value="1"/>
</dbReference>
<dbReference type="GO" id="GO:0005829">
    <property type="term" value="C:cytosol"/>
    <property type="evidence" value="ECO:0007669"/>
    <property type="project" value="TreeGrafter"/>
</dbReference>
<dbReference type="STRING" id="1499966.U14_03935"/>
<evidence type="ECO:0000256" key="1">
    <source>
        <dbReference type="ARBA" id="ARBA00007228"/>
    </source>
</evidence>
<evidence type="ECO:0000256" key="3">
    <source>
        <dbReference type="ARBA" id="ARBA00022679"/>
    </source>
</evidence>
<feature type="domain" description="RNA 2-O ribose methyltransferase substrate binding" evidence="4">
    <location>
        <begin position="19"/>
        <end position="95"/>
    </location>
</feature>
<dbReference type="GO" id="GO:0008173">
    <property type="term" value="F:RNA methyltransferase activity"/>
    <property type="evidence" value="ECO:0007669"/>
    <property type="project" value="InterPro"/>
</dbReference>
<proteinExistence type="inferred from homology"/>
<dbReference type="InterPro" id="IPR029026">
    <property type="entry name" value="tRNA_m1G_MTases_N"/>
</dbReference>
<dbReference type="InterPro" id="IPR004441">
    <property type="entry name" value="rRNA_MeTrfase_TrmH"/>
</dbReference>
<evidence type="ECO:0000256" key="2">
    <source>
        <dbReference type="ARBA" id="ARBA00022603"/>
    </source>
</evidence>
<dbReference type="AlphaFoldDB" id="A0A0S6VZI4"/>
<dbReference type="GO" id="GO:0003723">
    <property type="term" value="F:RNA binding"/>
    <property type="evidence" value="ECO:0007669"/>
    <property type="project" value="InterPro"/>
</dbReference>
<dbReference type="PANTHER" id="PTHR46429">
    <property type="entry name" value="23S RRNA (GUANOSINE-2'-O-)-METHYLTRANSFERASE RLMB"/>
    <property type="match status" value="1"/>
</dbReference>
<dbReference type="Gene3D" id="3.40.1280.10">
    <property type="match status" value="1"/>
</dbReference>
<dbReference type="InterPro" id="IPR029028">
    <property type="entry name" value="Alpha/beta_knot_MTases"/>
</dbReference>
<dbReference type="Gene3D" id="3.30.1330.30">
    <property type="match status" value="1"/>
</dbReference>
<gene>
    <name evidence="5" type="ORF">U14_03935</name>
</gene>
<keyword evidence="2" id="KW-0489">Methyltransferase</keyword>
<comment type="similarity">
    <text evidence="1">Belongs to the class IV-like SAM-binding methyltransferase superfamily. RNA methyltransferase TrmH family.</text>
</comment>
<dbReference type="Proteomes" id="UP000030700">
    <property type="component" value="Unassembled WGS sequence"/>
</dbReference>
<dbReference type="GO" id="GO:0006396">
    <property type="term" value="P:RNA processing"/>
    <property type="evidence" value="ECO:0007669"/>
    <property type="project" value="InterPro"/>
</dbReference>